<dbReference type="PANTHER" id="PTHR14778">
    <property type="entry name" value="KINETOCHORE-ASSOCIATED PROTEIN DSN1 HOMOLOG"/>
    <property type="match status" value="1"/>
</dbReference>
<feature type="compositionally biased region" description="Basic and acidic residues" evidence="2">
    <location>
        <begin position="174"/>
        <end position="190"/>
    </location>
</feature>
<feature type="compositionally biased region" description="Basic and acidic residues" evidence="2">
    <location>
        <begin position="211"/>
        <end position="229"/>
    </location>
</feature>
<dbReference type="GeneID" id="25323790"/>
<dbReference type="STRING" id="348802.A0A0D2C9Y8"/>
<feature type="region of interest" description="Disordered" evidence="2">
    <location>
        <begin position="532"/>
        <end position="563"/>
    </location>
</feature>
<evidence type="ECO:0000313" key="4">
    <source>
        <dbReference type="Proteomes" id="UP000054342"/>
    </source>
</evidence>
<dbReference type="PANTHER" id="PTHR14778:SF2">
    <property type="entry name" value="KINETOCHORE-ASSOCIATED PROTEIN DSN1 HOMOLOG"/>
    <property type="match status" value="1"/>
</dbReference>
<dbReference type="Proteomes" id="UP000054342">
    <property type="component" value="Unassembled WGS sequence"/>
</dbReference>
<feature type="compositionally biased region" description="Basic and acidic residues" evidence="2">
    <location>
        <begin position="115"/>
        <end position="130"/>
    </location>
</feature>
<feature type="compositionally biased region" description="Polar residues" evidence="2">
    <location>
        <begin position="51"/>
        <end position="62"/>
    </location>
</feature>
<feature type="compositionally biased region" description="Basic and acidic residues" evidence="2">
    <location>
        <begin position="275"/>
        <end position="288"/>
    </location>
</feature>
<dbReference type="InterPro" id="IPR013218">
    <property type="entry name" value="Dsn1/Mis13"/>
</dbReference>
<dbReference type="Pfam" id="PF08202">
    <property type="entry name" value="MIS13"/>
    <property type="match status" value="1"/>
</dbReference>
<evidence type="ECO:0000313" key="3">
    <source>
        <dbReference type="EMBL" id="KIW61801.1"/>
    </source>
</evidence>
<keyword evidence="4" id="KW-1185">Reference proteome</keyword>
<dbReference type="EMBL" id="KN847317">
    <property type="protein sequence ID" value="KIW61801.1"/>
    <property type="molecule type" value="Genomic_DNA"/>
</dbReference>
<keyword evidence="1" id="KW-0175">Coiled coil</keyword>
<dbReference type="AlphaFoldDB" id="A0A0D2C9Y8"/>
<feature type="compositionally biased region" description="Basic and acidic residues" evidence="2">
    <location>
        <begin position="90"/>
        <end position="108"/>
    </location>
</feature>
<dbReference type="HOGENOM" id="CLU_021697_0_0_1"/>
<feature type="coiled-coil region" evidence="1">
    <location>
        <begin position="405"/>
        <end position="432"/>
    </location>
</feature>
<evidence type="ECO:0000256" key="1">
    <source>
        <dbReference type="SAM" id="Coils"/>
    </source>
</evidence>
<gene>
    <name evidence="3" type="ORF">PV05_01882</name>
</gene>
<feature type="region of interest" description="Disordered" evidence="2">
    <location>
        <begin position="271"/>
        <end position="295"/>
    </location>
</feature>
<reference evidence="3 4" key="1">
    <citation type="submission" date="2015-01" db="EMBL/GenBank/DDBJ databases">
        <title>The Genome Sequence of Exophiala xenobiotica CBS118157.</title>
        <authorList>
            <consortium name="The Broad Institute Genomics Platform"/>
            <person name="Cuomo C."/>
            <person name="de Hoog S."/>
            <person name="Gorbushina A."/>
            <person name="Stielow B."/>
            <person name="Teixiera M."/>
            <person name="Abouelleil A."/>
            <person name="Chapman S.B."/>
            <person name="Priest M."/>
            <person name="Young S.K."/>
            <person name="Wortman J."/>
            <person name="Nusbaum C."/>
            <person name="Birren B."/>
        </authorList>
    </citation>
    <scope>NUCLEOTIDE SEQUENCE [LARGE SCALE GENOMIC DNA]</scope>
    <source>
        <strain evidence="3 4">CBS 118157</strain>
    </source>
</reference>
<organism evidence="3 4">
    <name type="scientific">Exophiala xenobiotica</name>
    <dbReference type="NCBI Taxonomy" id="348802"/>
    <lineage>
        <taxon>Eukaryota</taxon>
        <taxon>Fungi</taxon>
        <taxon>Dikarya</taxon>
        <taxon>Ascomycota</taxon>
        <taxon>Pezizomycotina</taxon>
        <taxon>Eurotiomycetes</taxon>
        <taxon>Chaetothyriomycetidae</taxon>
        <taxon>Chaetothyriales</taxon>
        <taxon>Herpotrichiellaceae</taxon>
        <taxon>Exophiala</taxon>
    </lineage>
</organism>
<dbReference type="GO" id="GO:0007059">
    <property type="term" value="P:chromosome segregation"/>
    <property type="evidence" value="ECO:0007669"/>
    <property type="project" value="InterPro"/>
</dbReference>
<evidence type="ECO:0000256" key="2">
    <source>
        <dbReference type="SAM" id="MobiDB-lite"/>
    </source>
</evidence>
<dbReference type="GO" id="GO:0051301">
    <property type="term" value="P:cell division"/>
    <property type="evidence" value="ECO:0007669"/>
    <property type="project" value="InterPro"/>
</dbReference>
<dbReference type="RefSeq" id="XP_013322385.1">
    <property type="nucleotide sequence ID" value="XM_013466931.1"/>
</dbReference>
<dbReference type="GO" id="GO:0000444">
    <property type="term" value="C:MIS12/MIND type complex"/>
    <property type="evidence" value="ECO:0007669"/>
    <property type="project" value="InterPro"/>
</dbReference>
<proteinExistence type="predicted"/>
<feature type="region of interest" description="Disordered" evidence="2">
    <location>
        <begin position="1"/>
        <end position="239"/>
    </location>
</feature>
<protein>
    <submittedName>
        <fullName evidence="3">Uncharacterized protein</fullName>
    </submittedName>
</protein>
<accession>A0A0D2C9Y8</accession>
<feature type="region of interest" description="Disordered" evidence="2">
    <location>
        <begin position="246"/>
        <end position="265"/>
    </location>
</feature>
<name>A0A0D2C9Y8_9EURO</name>
<dbReference type="OrthoDB" id="3364649at2759"/>
<sequence>MTALVARQPLHPLPMSTTQRPTRRLSARLHDRNDALGSSTAAQVNGEAKTGGSTTGAVQIQTGRGGHGKKRKIDYDEEDDGFVFKRVKSKNPELKPVAEEEKIERTQPKEPAPGPKEDAPQQRKEEEPKLQPKKRKIRLSFSTPNSKEQPPVRRSKRLSRDNEQQDGSPSRTTRPKDGRRPKEEESERPQGAESNIQQKLVKKNPKASPNKSKEVLPVEVLKGAEKEKPAQVNGDIPRAIRTEQQETIPTLDEDHSATKIALPFADTPVIKRNKAMREGKAGKGERRSSLGFRGRRASSLIENGNSNALPHKEVEIPDFYKHIESEGLPEPRRMKQLLTWCATRALDEKPIGTDFEDSSARSAARVIQEELLKDLANESKLSDWFSREDVPVQKQPLPERPNPKNVQNIEKIEELEEQIKRLRAEKEALGNLLGTPAVPSSRQVQSSLLSNDQNLDQTLLSETDIAALDSLPRSATSSDRISQSINGLYDSLGPTIDKFADGIHTIGQYCQAADNVASRALAICAERLSQREKEGRKRALPEAQGTPPKDLGGVLRSLSRADR</sequence>